<evidence type="ECO:0000256" key="1">
    <source>
        <dbReference type="SAM" id="MobiDB-lite"/>
    </source>
</evidence>
<proteinExistence type="predicted"/>
<evidence type="ECO:0000313" key="3">
    <source>
        <dbReference type="Proteomes" id="UP000762676"/>
    </source>
</evidence>
<feature type="region of interest" description="Disordered" evidence="1">
    <location>
        <begin position="317"/>
        <end position="376"/>
    </location>
</feature>
<feature type="region of interest" description="Disordered" evidence="1">
    <location>
        <begin position="38"/>
        <end position="57"/>
    </location>
</feature>
<comment type="caution">
    <text evidence="2">The sequence shown here is derived from an EMBL/GenBank/DDBJ whole genome shotgun (WGS) entry which is preliminary data.</text>
</comment>
<sequence length="387" mass="41695">MRRTYSLSTLCFNNDVDENRDSDGDDDEEQEVALEIGDTTLGPRRGTAGAAGSRVGSGTLGSASTLHAQYAMDQHQRYLEAVIGEHKVKDENRREALVVDVDSDDDDENDGNNYTTKESALDDDDTHNYYKEDDVDEDEDDREVTKYNDKDIGGDDDDDIKLYGTGRRDSGLEEKPQHSVILEKNRNSSLFEPLTYSCGSGSFKHGVVGNNTSASNGGLNGLHPRLSYSSSSDTGEAPGKEGKINLAHNTLSNSTANGHTSGSWLSRPTDPSVEKDAIKSFIENSGGVRVFPLGTGSAVGNTSLRHGNFRERNASDMVNHRGGTQETDSGGVGGVSGRSPPDPLPRGSPPVRYVRSMKAPPSAYSDFKIGTSTGETDLESFVELTDL</sequence>
<organism evidence="2 3">
    <name type="scientific">Elysia marginata</name>
    <dbReference type="NCBI Taxonomy" id="1093978"/>
    <lineage>
        <taxon>Eukaryota</taxon>
        <taxon>Metazoa</taxon>
        <taxon>Spiralia</taxon>
        <taxon>Lophotrochozoa</taxon>
        <taxon>Mollusca</taxon>
        <taxon>Gastropoda</taxon>
        <taxon>Heterobranchia</taxon>
        <taxon>Euthyneura</taxon>
        <taxon>Panpulmonata</taxon>
        <taxon>Sacoglossa</taxon>
        <taxon>Placobranchoidea</taxon>
        <taxon>Plakobranchidae</taxon>
        <taxon>Elysia</taxon>
    </lineage>
</organism>
<dbReference type="AlphaFoldDB" id="A0AAV4G147"/>
<feature type="compositionally biased region" description="Acidic residues" evidence="1">
    <location>
        <begin position="133"/>
        <end position="142"/>
    </location>
</feature>
<feature type="compositionally biased region" description="Basic and acidic residues" evidence="1">
    <location>
        <begin position="166"/>
        <end position="177"/>
    </location>
</feature>
<feature type="compositionally biased region" description="Acidic residues" evidence="1">
    <location>
        <begin position="101"/>
        <end position="110"/>
    </location>
</feature>
<reference evidence="2 3" key="1">
    <citation type="journal article" date="2021" name="Elife">
        <title>Chloroplast acquisition without the gene transfer in kleptoplastic sea slugs, Plakobranchus ocellatus.</title>
        <authorList>
            <person name="Maeda T."/>
            <person name="Takahashi S."/>
            <person name="Yoshida T."/>
            <person name="Shimamura S."/>
            <person name="Takaki Y."/>
            <person name="Nagai Y."/>
            <person name="Toyoda A."/>
            <person name="Suzuki Y."/>
            <person name="Arimoto A."/>
            <person name="Ishii H."/>
            <person name="Satoh N."/>
            <person name="Nishiyama T."/>
            <person name="Hasebe M."/>
            <person name="Maruyama T."/>
            <person name="Minagawa J."/>
            <person name="Obokata J."/>
            <person name="Shigenobu S."/>
        </authorList>
    </citation>
    <scope>NUCLEOTIDE SEQUENCE [LARGE SCALE GENOMIC DNA]</scope>
</reference>
<feature type="region of interest" description="Disordered" evidence="1">
    <location>
        <begin position="215"/>
        <end position="243"/>
    </location>
</feature>
<name>A0AAV4G147_9GAST</name>
<dbReference type="EMBL" id="BMAT01008162">
    <property type="protein sequence ID" value="GFR79202.1"/>
    <property type="molecule type" value="Genomic_DNA"/>
</dbReference>
<protein>
    <submittedName>
        <fullName evidence="2">Uncharacterized protein</fullName>
    </submittedName>
</protein>
<gene>
    <name evidence="2" type="ORF">ElyMa_004014300</name>
</gene>
<accession>A0AAV4G147</accession>
<dbReference type="Proteomes" id="UP000762676">
    <property type="component" value="Unassembled WGS sequence"/>
</dbReference>
<keyword evidence="3" id="KW-1185">Reference proteome</keyword>
<feature type="region of interest" description="Disordered" evidence="1">
    <location>
        <begin position="98"/>
        <end position="177"/>
    </location>
</feature>
<feature type="compositionally biased region" description="Basic and acidic residues" evidence="1">
    <location>
        <begin position="143"/>
        <end position="153"/>
    </location>
</feature>
<evidence type="ECO:0000313" key="2">
    <source>
        <dbReference type="EMBL" id="GFR79202.1"/>
    </source>
</evidence>